<reference evidence="1 2" key="1">
    <citation type="journal article" date="2007" name="Nature">
        <title>Evolution of genes and genomes on the Drosophila phylogeny.</title>
        <authorList>
            <consortium name="Drosophila 12 Genomes Consortium"/>
            <person name="Clark A.G."/>
            <person name="Eisen M.B."/>
            <person name="Smith D.R."/>
            <person name="Bergman C.M."/>
            <person name="Oliver B."/>
            <person name="Markow T.A."/>
            <person name="Kaufman T.C."/>
            <person name="Kellis M."/>
            <person name="Gelbart W."/>
            <person name="Iyer V.N."/>
            <person name="Pollard D.A."/>
            <person name="Sackton T.B."/>
            <person name="Larracuente A.M."/>
            <person name="Singh N.D."/>
            <person name="Abad J.P."/>
            <person name="Abt D.N."/>
            <person name="Adryan B."/>
            <person name="Aguade M."/>
            <person name="Akashi H."/>
            <person name="Anderson W.W."/>
            <person name="Aquadro C.F."/>
            <person name="Ardell D.H."/>
            <person name="Arguello R."/>
            <person name="Artieri C.G."/>
            <person name="Barbash D.A."/>
            <person name="Barker D."/>
            <person name="Barsanti P."/>
            <person name="Batterham P."/>
            <person name="Batzoglou S."/>
            <person name="Begun D."/>
            <person name="Bhutkar A."/>
            <person name="Blanco E."/>
            <person name="Bosak S.A."/>
            <person name="Bradley R.K."/>
            <person name="Brand A.D."/>
            <person name="Brent M.R."/>
            <person name="Brooks A.N."/>
            <person name="Brown R.H."/>
            <person name="Butlin R.K."/>
            <person name="Caggese C."/>
            <person name="Calvi B.R."/>
            <person name="Bernardo de Carvalho A."/>
            <person name="Caspi A."/>
            <person name="Castrezana S."/>
            <person name="Celniker S.E."/>
            <person name="Chang J.L."/>
            <person name="Chapple C."/>
            <person name="Chatterji S."/>
            <person name="Chinwalla A."/>
            <person name="Civetta A."/>
            <person name="Clifton S.W."/>
            <person name="Comeron J.M."/>
            <person name="Costello J.C."/>
            <person name="Coyne J.A."/>
            <person name="Daub J."/>
            <person name="David R.G."/>
            <person name="Delcher A.L."/>
            <person name="Delehaunty K."/>
            <person name="Do C.B."/>
            <person name="Ebling H."/>
            <person name="Edwards K."/>
            <person name="Eickbush T."/>
            <person name="Evans J.D."/>
            <person name="Filipski A."/>
            <person name="Findeiss S."/>
            <person name="Freyhult E."/>
            <person name="Fulton L."/>
            <person name="Fulton R."/>
            <person name="Garcia A.C."/>
            <person name="Gardiner A."/>
            <person name="Garfield D.A."/>
            <person name="Garvin B.E."/>
            <person name="Gibson G."/>
            <person name="Gilbert D."/>
            <person name="Gnerre S."/>
            <person name="Godfrey J."/>
            <person name="Good R."/>
            <person name="Gotea V."/>
            <person name="Gravely B."/>
            <person name="Greenberg A.J."/>
            <person name="Griffiths-Jones S."/>
            <person name="Gross S."/>
            <person name="Guigo R."/>
            <person name="Gustafson E.A."/>
            <person name="Haerty W."/>
            <person name="Hahn M.W."/>
            <person name="Halligan D.L."/>
            <person name="Halpern A.L."/>
            <person name="Halter G.M."/>
            <person name="Han M.V."/>
            <person name="Heger A."/>
            <person name="Hillier L."/>
            <person name="Hinrichs A.S."/>
            <person name="Holmes I."/>
            <person name="Hoskins R.A."/>
            <person name="Hubisz M.J."/>
            <person name="Hultmark D."/>
            <person name="Huntley M.A."/>
            <person name="Jaffe D.B."/>
            <person name="Jagadeeshan S."/>
            <person name="Jeck W.R."/>
            <person name="Johnson J."/>
            <person name="Jones C.D."/>
            <person name="Jordan W.C."/>
            <person name="Karpen G.H."/>
            <person name="Kataoka E."/>
            <person name="Keightley P.D."/>
            <person name="Kheradpour P."/>
            <person name="Kirkness E.F."/>
            <person name="Koerich L.B."/>
            <person name="Kristiansen K."/>
            <person name="Kudrna D."/>
            <person name="Kulathinal R.J."/>
            <person name="Kumar S."/>
            <person name="Kwok R."/>
            <person name="Lander E."/>
            <person name="Langley C.H."/>
            <person name="Lapoint R."/>
            <person name="Lazzaro B.P."/>
            <person name="Lee S.J."/>
            <person name="Levesque L."/>
            <person name="Li R."/>
            <person name="Lin C.F."/>
            <person name="Lin M.F."/>
            <person name="Lindblad-Toh K."/>
            <person name="Llopart A."/>
            <person name="Long M."/>
            <person name="Low L."/>
            <person name="Lozovsky E."/>
            <person name="Lu J."/>
            <person name="Luo M."/>
            <person name="Machado C.A."/>
            <person name="Makalowski W."/>
            <person name="Marzo M."/>
            <person name="Matsuda M."/>
            <person name="Matzkin L."/>
            <person name="McAllister B."/>
            <person name="McBride C.S."/>
            <person name="McKernan B."/>
            <person name="McKernan K."/>
            <person name="Mendez-Lago M."/>
            <person name="Minx P."/>
            <person name="Mollenhauer M.U."/>
            <person name="Montooth K."/>
            <person name="Mount S.M."/>
            <person name="Mu X."/>
            <person name="Myers E."/>
            <person name="Negre B."/>
            <person name="Newfeld S."/>
            <person name="Nielsen R."/>
            <person name="Noor M.A."/>
            <person name="O'Grady P."/>
            <person name="Pachter L."/>
            <person name="Papaceit M."/>
            <person name="Parisi M.J."/>
            <person name="Parisi M."/>
            <person name="Parts L."/>
            <person name="Pedersen J.S."/>
            <person name="Pesole G."/>
            <person name="Phillippy A.M."/>
            <person name="Ponting C.P."/>
            <person name="Pop M."/>
            <person name="Porcelli D."/>
            <person name="Powell J.R."/>
            <person name="Prohaska S."/>
            <person name="Pruitt K."/>
            <person name="Puig M."/>
            <person name="Quesneville H."/>
            <person name="Ram K.R."/>
            <person name="Rand D."/>
            <person name="Rasmussen M.D."/>
            <person name="Reed L.K."/>
            <person name="Reenan R."/>
            <person name="Reily A."/>
            <person name="Remington K.A."/>
            <person name="Rieger T.T."/>
            <person name="Ritchie M.G."/>
            <person name="Robin C."/>
            <person name="Rogers Y.H."/>
            <person name="Rohde C."/>
            <person name="Rozas J."/>
            <person name="Rubenfield M.J."/>
            <person name="Ruiz A."/>
            <person name="Russo S."/>
            <person name="Salzberg S.L."/>
            <person name="Sanchez-Gracia A."/>
            <person name="Saranga D.J."/>
            <person name="Sato H."/>
            <person name="Schaeffer S.W."/>
            <person name="Schatz M.C."/>
            <person name="Schlenke T."/>
            <person name="Schwartz R."/>
            <person name="Segarra C."/>
            <person name="Singh R.S."/>
            <person name="Sirot L."/>
            <person name="Sirota M."/>
            <person name="Sisneros N.B."/>
            <person name="Smith C.D."/>
            <person name="Smith T.F."/>
            <person name="Spieth J."/>
            <person name="Stage D.E."/>
            <person name="Stark A."/>
            <person name="Stephan W."/>
            <person name="Strausberg R.L."/>
            <person name="Strempel S."/>
            <person name="Sturgill D."/>
            <person name="Sutton G."/>
            <person name="Sutton G.G."/>
            <person name="Tao W."/>
            <person name="Teichmann S."/>
            <person name="Tobari Y.N."/>
            <person name="Tomimura Y."/>
            <person name="Tsolas J.M."/>
            <person name="Valente V.L."/>
            <person name="Venter E."/>
            <person name="Venter J.C."/>
            <person name="Vicario S."/>
            <person name="Vieira F.G."/>
            <person name="Vilella A.J."/>
            <person name="Villasante A."/>
            <person name="Walenz B."/>
            <person name="Wang J."/>
            <person name="Wasserman M."/>
            <person name="Watts T."/>
            <person name="Wilson D."/>
            <person name="Wilson R.K."/>
            <person name="Wing R.A."/>
            <person name="Wolfner M.F."/>
            <person name="Wong A."/>
            <person name="Wong G.K."/>
            <person name="Wu C.I."/>
            <person name="Wu G."/>
            <person name="Yamamoto D."/>
            <person name="Yang H.P."/>
            <person name="Yang S.P."/>
            <person name="Yorke J.A."/>
            <person name="Yoshida K."/>
            <person name="Zdobnov E."/>
            <person name="Zhang P."/>
            <person name="Zhang Y."/>
            <person name="Zimin A.V."/>
            <person name="Baldwin J."/>
            <person name="Abdouelleil A."/>
            <person name="Abdulkadir J."/>
            <person name="Abebe A."/>
            <person name="Abera B."/>
            <person name="Abreu J."/>
            <person name="Acer S.C."/>
            <person name="Aftuck L."/>
            <person name="Alexander A."/>
            <person name="An P."/>
            <person name="Anderson E."/>
            <person name="Anderson S."/>
            <person name="Arachi H."/>
            <person name="Azer M."/>
            <person name="Bachantsang P."/>
            <person name="Barry A."/>
            <person name="Bayul T."/>
            <person name="Berlin A."/>
            <person name="Bessette D."/>
            <person name="Bloom T."/>
            <person name="Blye J."/>
            <person name="Boguslavskiy L."/>
            <person name="Bonnet C."/>
            <person name="Boukhgalter B."/>
            <person name="Bourzgui I."/>
            <person name="Brown A."/>
            <person name="Cahill P."/>
            <person name="Channer S."/>
            <person name="Cheshatsang Y."/>
            <person name="Chuda L."/>
            <person name="Citroen M."/>
            <person name="Collymore A."/>
            <person name="Cooke P."/>
            <person name="Costello M."/>
            <person name="D'Aco K."/>
            <person name="Daza R."/>
            <person name="De Haan G."/>
            <person name="DeGray S."/>
            <person name="DeMaso C."/>
            <person name="Dhargay N."/>
            <person name="Dooley K."/>
            <person name="Dooley E."/>
            <person name="Doricent M."/>
            <person name="Dorje P."/>
            <person name="Dorjee K."/>
            <person name="Dupes A."/>
            <person name="Elong R."/>
            <person name="Falk J."/>
            <person name="Farina A."/>
            <person name="Faro S."/>
            <person name="Ferguson D."/>
            <person name="Fisher S."/>
            <person name="Foley C.D."/>
            <person name="Franke A."/>
            <person name="Friedrich D."/>
            <person name="Gadbois L."/>
            <person name="Gearin G."/>
            <person name="Gearin C.R."/>
            <person name="Giannoukos G."/>
            <person name="Goode T."/>
            <person name="Graham J."/>
            <person name="Grandbois E."/>
            <person name="Grewal S."/>
            <person name="Gyaltsen K."/>
            <person name="Hafez N."/>
            <person name="Hagos B."/>
            <person name="Hall J."/>
            <person name="Henson C."/>
            <person name="Hollinger A."/>
            <person name="Honan T."/>
            <person name="Huard M.D."/>
            <person name="Hughes L."/>
            <person name="Hurhula B."/>
            <person name="Husby M.E."/>
            <person name="Kamat A."/>
            <person name="Kanga B."/>
            <person name="Kashin S."/>
            <person name="Khazanovich D."/>
            <person name="Kisner P."/>
            <person name="Lance K."/>
            <person name="Lara M."/>
            <person name="Lee W."/>
            <person name="Lennon N."/>
            <person name="Letendre F."/>
            <person name="LeVine R."/>
            <person name="Lipovsky A."/>
            <person name="Liu X."/>
            <person name="Liu J."/>
            <person name="Liu S."/>
            <person name="Lokyitsang T."/>
            <person name="Lokyitsang Y."/>
            <person name="Lubonja R."/>
            <person name="Lui A."/>
            <person name="MacDonald P."/>
            <person name="Magnisalis V."/>
            <person name="Maru K."/>
            <person name="Matthews C."/>
            <person name="McCusker W."/>
            <person name="McDonough S."/>
            <person name="Mehta T."/>
            <person name="Meldrim J."/>
            <person name="Meneus L."/>
            <person name="Mihai O."/>
            <person name="Mihalev A."/>
            <person name="Mihova T."/>
            <person name="Mittelman R."/>
            <person name="Mlenga V."/>
            <person name="Montmayeur A."/>
            <person name="Mulrain L."/>
            <person name="Navidi A."/>
            <person name="Naylor J."/>
            <person name="Negash T."/>
            <person name="Nguyen T."/>
            <person name="Nguyen N."/>
            <person name="Nicol R."/>
            <person name="Norbu C."/>
            <person name="Norbu N."/>
            <person name="Novod N."/>
            <person name="O'Neill B."/>
            <person name="Osman S."/>
            <person name="Markiewicz E."/>
            <person name="Oyono O.L."/>
            <person name="Patti C."/>
            <person name="Phunkhang P."/>
            <person name="Pierre F."/>
            <person name="Priest M."/>
            <person name="Raghuraman S."/>
            <person name="Rege F."/>
            <person name="Reyes R."/>
            <person name="Rise C."/>
            <person name="Rogov P."/>
            <person name="Ross K."/>
            <person name="Ryan E."/>
            <person name="Settipalli S."/>
            <person name="Shea T."/>
            <person name="Sherpa N."/>
            <person name="Shi L."/>
            <person name="Shih D."/>
            <person name="Sparrow T."/>
            <person name="Spaulding J."/>
            <person name="Stalker J."/>
            <person name="Stange-Thomann N."/>
            <person name="Stavropoulos S."/>
            <person name="Stone C."/>
            <person name="Strader C."/>
            <person name="Tesfaye S."/>
            <person name="Thomson T."/>
            <person name="Thoulutsang Y."/>
            <person name="Thoulutsang D."/>
            <person name="Topham K."/>
            <person name="Topping I."/>
            <person name="Tsamla T."/>
            <person name="Vassiliev H."/>
            <person name="Vo A."/>
            <person name="Wangchuk T."/>
            <person name="Wangdi T."/>
            <person name="Weiand M."/>
            <person name="Wilkinson J."/>
            <person name="Wilson A."/>
            <person name="Yadav S."/>
            <person name="Young G."/>
            <person name="Yu Q."/>
            <person name="Zembek L."/>
            <person name="Zhong D."/>
            <person name="Zimmer A."/>
            <person name="Zwirko Z."/>
            <person name="Jaffe D.B."/>
            <person name="Alvarez P."/>
            <person name="Brockman W."/>
            <person name="Butler J."/>
            <person name="Chin C."/>
            <person name="Gnerre S."/>
            <person name="Grabherr M."/>
            <person name="Kleber M."/>
            <person name="Mauceli E."/>
            <person name="MacCallum I."/>
        </authorList>
    </citation>
    <scope>NUCLEOTIDE SEQUENCE [LARGE SCALE GENOMIC DNA]</scope>
    <source>
        <strain evidence="2">Tucson 15287-2541.00</strain>
    </source>
</reference>
<accession>B4JHP0</accession>
<evidence type="ECO:0000313" key="1">
    <source>
        <dbReference type="EMBL" id="EDV93879.1"/>
    </source>
</evidence>
<sequence length="172" mass="19515">MDVNKKYNQNVLKAIANLQERQSLLIPVQTIIQQVIFQMRRKIMLEPVISKILKSLKSLTEIGILTRSRSSEYGFHKFPIASTINKSTKRRLTNHLAKRKQPISSCSSFGSKRSQYDDILPVIPTFFATFSDQVSEQSPELTFEDSAGAVELNTTLMNSVEVEPKNNPILDE</sequence>
<gene>
    <name evidence="1" type="primary">Dgri\GH19574</name>
    <name evidence="1" type="ORF">Dgri_GH19574</name>
</gene>
<dbReference type="PhylomeDB" id="B4JHP0"/>
<dbReference type="HOGENOM" id="CLU_1556881_0_0_1"/>
<dbReference type="EMBL" id="CH916369">
    <property type="protein sequence ID" value="EDV93879.1"/>
    <property type="molecule type" value="Genomic_DNA"/>
</dbReference>
<keyword evidence="2" id="KW-1185">Reference proteome</keyword>
<name>B4JHP0_DROGR</name>
<dbReference type="OrthoDB" id="7872817at2759"/>
<dbReference type="Proteomes" id="UP000001070">
    <property type="component" value="Unassembled WGS sequence"/>
</dbReference>
<proteinExistence type="predicted"/>
<dbReference type="InParanoid" id="B4JHP0"/>
<evidence type="ECO:0000313" key="2">
    <source>
        <dbReference type="Proteomes" id="UP000001070"/>
    </source>
</evidence>
<dbReference type="KEGG" id="dgr:6563360"/>
<dbReference type="AlphaFoldDB" id="B4JHP0"/>
<protein>
    <submittedName>
        <fullName evidence="1">GH19574</fullName>
    </submittedName>
</protein>
<organism evidence="2">
    <name type="scientific">Drosophila grimshawi</name>
    <name type="common">Hawaiian fruit fly</name>
    <name type="synonym">Idiomyia grimshawi</name>
    <dbReference type="NCBI Taxonomy" id="7222"/>
    <lineage>
        <taxon>Eukaryota</taxon>
        <taxon>Metazoa</taxon>
        <taxon>Ecdysozoa</taxon>
        <taxon>Arthropoda</taxon>
        <taxon>Hexapoda</taxon>
        <taxon>Insecta</taxon>
        <taxon>Pterygota</taxon>
        <taxon>Neoptera</taxon>
        <taxon>Endopterygota</taxon>
        <taxon>Diptera</taxon>
        <taxon>Brachycera</taxon>
        <taxon>Muscomorpha</taxon>
        <taxon>Ephydroidea</taxon>
        <taxon>Drosophilidae</taxon>
        <taxon>Drosophila</taxon>
        <taxon>Hawaiian Drosophila</taxon>
    </lineage>
</organism>
<dbReference type="eggNOG" id="ENOG502T74V">
    <property type="taxonomic scope" value="Eukaryota"/>
</dbReference>